<protein>
    <submittedName>
        <fullName evidence="2">7185_t:CDS:1</fullName>
    </submittedName>
</protein>
<accession>A0A9N9EMM6</accession>
<reference evidence="2" key="1">
    <citation type="submission" date="2021-06" db="EMBL/GenBank/DDBJ databases">
        <authorList>
            <person name="Kallberg Y."/>
            <person name="Tangrot J."/>
            <person name="Rosling A."/>
        </authorList>
    </citation>
    <scope>NUCLEOTIDE SEQUENCE</scope>
    <source>
        <strain evidence="2">FL130A</strain>
    </source>
</reference>
<dbReference type="SMART" id="SM00450">
    <property type="entry name" value="RHOD"/>
    <property type="match status" value="1"/>
</dbReference>
<evidence type="ECO:0000313" key="3">
    <source>
        <dbReference type="Proteomes" id="UP000789508"/>
    </source>
</evidence>
<proteinExistence type="predicted"/>
<evidence type="ECO:0000313" key="2">
    <source>
        <dbReference type="EMBL" id="CAG8680416.1"/>
    </source>
</evidence>
<sequence>MTTLPSTVEFVNPEELAKLIKDKSKVPGKDYVVIDVRGDDFEGGNIPGCVNVPSGVFVDNLQHLIKEYSQVPQIVFHCALSQVRGPKYARIYREALMLNSIKTNQKILILSGGFGEWQRRFKSDVELVEKYDEEFWTYFEG</sequence>
<dbReference type="GO" id="GO:0005737">
    <property type="term" value="C:cytoplasm"/>
    <property type="evidence" value="ECO:0007669"/>
    <property type="project" value="TreeGrafter"/>
</dbReference>
<dbReference type="OrthoDB" id="102559at2759"/>
<comment type="caution">
    <text evidence="2">The sequence shown here is derived from an EMBL/GenBank/DDBJ whole genome shotgun (WGS) entry which is preliminary data.</text>
</comment>
<gene>
    <name evidence="2" type="ORF">ALEPTO_LOCUS10841</name>
</gene>
<dbReference type="GO" id="GO:0004725">
    <property type="term" value="F:protein tyrosine phosphatase activity"/>
    <property type="evidence" value="ECO:0007669"/>
    <property type="project" value="TreeGrafter"/>
</dbReference>
<name>A0A9N9EMM6_9GLOM</name>
<dbReference type="GO" id="GO:0005634">
    <property type="term" value="C:nucleus"/>
    <property type="evidence" value="ECO:0007669"/>
    <property type="project" value="TreeGrafter"/>
</dbReference>
<dbReference type="AlphaFoldDB" id="A0A9N9EMM6"/>
<keyword evidence="3" id="KW-1185">Reference proteome</keyword>
<dbReference type="InterPro" id="IPR036873">
    <property type="entry name" value="Rhodanese-like_dom_sf"/>
</dbReference>
<dbReference type="PANTHER" id="PTHR10828">
    <property type="entry name" value="M-PHASE INDUCER PHOSPHATASE DUAL SPECIFICITY PHOSPHATASE CDC25"/>
    <property type="match status" value="1"/>
</dbReference>
<dbReference type="PROSITE" id="PS50206">
    <property type="entry name" value="RHODANESE_3"/>
    <property type="match status" value="1"/>
</dbReference>
<organism evidence="2 3">
    <name type="scientific">Ambispora leptoticha</name>
    <dbReference type="NCBI Taxonomy" id="144679"/>
    <lineage>
        <taxon>Eukaryota</taxon>
        <taxon>Fungi</taxon>
        <taxon>Fungi incertae sedis</taxon>
        <taxon>Mucoromycota</taxon>
        <taxon>Glomeromycotina</taxon>
        <taxon>Glomeromycetes</taxon>
        <taxon>Archaeosporales</taxon>
        <taxon>Ambisporaceae</taxon>
        <taxon>Ambispora</taxon>
    </lineage>
</organism>
<dbReference type="EMBL" id="CAJVPS010014063">
    <property type="protein sequence ID" value="CAG8680416.1"/>
    <property type="molecule type" value="Genomic_DNA"/>
</dbReference>
<feature type="domain" description="Rhodanese" evidence="1">
    <location>
        <begin position="27"/>
        <end position="126"/>
    </location>
</feature>
<dbReference type="PANTHER" id="PTHR10828:SF38">
    <property type="entry name" value="ARSENICAL-RESISTANCE PROTEIN 2-RELATED"/>
    <property type="match status" value="1"/>
</dbReference>
<dbReference type="Pfam" id="PF00581">
    <property type="entry name" value="Rhodanese"/>
    <property type="match status" value="1"/>
</dbReference>
<dbReference type="InterPro" id="IPR001763">
    <property type="entry name" value="Rhodanese-like_dom"/>
</dbReference>
<dbReference type="SUPFAM" id="SSF52821">
    <property type="entry name" value="Rhodanese/Cell cycle control phosphatase"/>
    <property type="match status" value="1"/>
</dbReference>
<dbReference type="Gene3D" id="3.40.250.10">
    <property type="entry name" value="Rhodanese-like domain"/>
    <property type="match status" value="1"/>
</dbReference>
<dbReference type="Proteomes" id="UP000789508">
    <property type="component" value="Unassembled WGS sequence"/>
</dbReference>
<evidence type="ECO:0000259" key="1">
    <source>
        <dbReference type="PROSITE" id="PS50206"/>
    </source>
</evidence>